<proteinExistence type="predicted"/>
<organism evidence="1 2">
    <name type="scientific">Corynebacterium coyleae</name>
    <dbReference type="NCBI Taxonomy" id="53374"/>
    <lineage>
        <taxon>Bacteria</taxon>
        <taxon>Bacillati</taxon>
        <taxon>Actinomycetota</taxon>
        <taxon>Actinomycetes</taxon>
        <taxon>Mycobacteriales</taxon>
        <taxon>Corynebacteriaceae</taxon>
        <taxon>Corynebacterium</taxon>
    </lineage>
</organism>
<dbReference type="EMBL" id="CP077302">
    <property type="protein sequence ID" value="QXB19125.1"/>
    <property type="molecule type" value="Genomic_DNA"/>
</dbReference>
<gene>
    <name evidence="1" type="ORF">I6L55_03315</name>
</gene>
<name>A0ABX8KZ25_9CORY</name>
<evidence type="ECO:0000313" key="2">
    <source>
        <dbReference type="Proteomes" id="UP000683520"/>
    </source>
</evidence>
<accession>A0ABX8KZ25</accession>
<keyword evidence="2" id="KW-1185">Reference proteome</keyword>
<protein>
    <recommendedName>
        <fullName evidence="3">Abi-like protein</fullName>
    </recommendedName>
</protein>
<evidence type="ECO:0008006" key="3">
    <source>
        <dbReference type="Google" id="ProtNLM"/>
    </source>
</evidence>
<dbReference type="Proteomes" id="UP000683520">
    <property type="component" value="Chromosome"/>
</dbReference>
<reference evidence="1 2" key="1">
    <citation type="submission" date="2021-06" db="EMBL/GenBank/DDBJ databases">
        <title>FDA dAtabase for Regulatory Grade micrObial Sequences (FDA-ARGOS): Supporting development and validation of Infectious Disease Dx tests.</title>
        <authorList>
            <person name="Sproer C."/>
            <person name="Gronow S."/>
            <person name="Severitt S."/>
            <person name="Schroder I."/>
            <person name="Tallon L."/>
            <person name="Sadzewicz L."/>
            <person name="Zhao X."/>
            <person name="Boylan J."/>
            <person name="Ott S."/>
            <person name="Bowen H."/>
            <person name="Vavikolanu K."/>
            <person name="Mehta A."/>
            <person name="Aluvathingal J."/>
            <person name="Nadendla S."/>
            <person name="Lowell S."/>
            <person name="Myers T."/>
            <person name="Yan Y."/>
        </authorList>
    </citation>
    <scope>NUCLEOTIDE SEQUENCE [LARGE SCALE GENOMIC DNA]</scope>
    <source>
        <strain evidence="1 2">FDAARGOS 1425</strain>
    </source>
</reference>
<sequence length="465" mass="52689">MAGLLEGLVEGLLVCGLSVAVRRRPLRRSHSAKRNEGLASNKCFNKTLTAEDKVYQDGLSASVQKNTKYGIQTGVGMKRKIEWVSQKRLQPYLEQTANKEESAWALYEWNAAVSAALSEVIHHVEVLLRNSMMQKLETIHPLAFPWNVHTDNTVGKVAARLTNKTHQTAPDENDIISQLNLGFWVQLIHSKDFQVAELWNTHLNSVFPGKSDRKVVGRALEDLRELRNRVSHQDSLLHVDPIVELRKILRLAKWIDPDAATWIESISKVDEVLQDRPGNVYEPDTVLFASTRNTTVQRSANKSFRYPLFDTYHHQSAIILEDSVRVSREVKHLGFYLPKDDPKNNPQPSSFLPDTPEAHIAKVFPLIQERFVPQDWSHNEVKRLKNGDQRDQRIAAVMGFGLSKGYRADRSYIIYLLSGPTDPDTARTSAVIIHDQSGKGSAFVKLNRYLRLDSLKGAHQTSDLI</sequence>
<evidence type="ECO:0000313" key="1">
    <source>
        <dbReference type="EMBL" id="QXB19125.1"/>
    </source>
</evidence>
<dbReference type="GeneID" id="92749207"/>
<dbReference type="RefSeq" id="WP_141762977.1">
    <property type="nucleotide sequence ID" value="NZ_CP047198.1"/>
</dbReference>